<feature type="transmembrane region" description="Helical" evidence="9">
    <location>
        <begin position="393"/>
        <end position="413"/>
    </location>
</feature>
<keyword evidence="9" id="KW-1003">Cell membrane</keyword>
<proteinExistence type="inferred from homology"/>
<feature type="transmembrane region" description="Helical" evidence="9">
    <location>
        <begin position="316"/>
        <end position="339"/>
    </location>
</feature>
<evidence type="ECO:0000256" key="7">
    <source>
        <dbReference type="ARBA" id="ARBA00023136"/>
    </source>
</evidence>
<comment type="caution">
    <text evidence="11">The sequence shown here is derived from an EMBL/GenBank/DDBJ whole genome shotgun (WGS) entry which is preliminary data.</text>
</comment>
<dbReference type="Gene3D" id="3.10.580.10">
    <property type="entry name" value="CBS-domain"/>
    <property type="match status" value="1"/>
</dbReference>
<evidence type="ECO:0000256" key="8">
    <source>
        <dbReference type="PROSITE-ProRule" id="PRU00703"/>
    </source>
</evidence>
<keyword evidence="7 9" id="KW-0472">Membrane</keyword>
<dbReference type="InterPro" id="IPR006668">
    <property type="entry name" value="Mg_transptr_MgtE_intracell_dom"/>
</dbReference>
<keyword evidence="6 9" id="KW-1133">Transmembrane helix</keyword>
<keyword evidence="4 9" id="KW-0812">Transmembrane</keyword>
<gene>
    <name evidence="11" type="primary">mgtE</name>
    <name evidence="11" type="ORF">ABS766_07240</name>
</gene>
<organism evidence="11 12">
    <name type="scientific">Flavobacterium rhizosphaerae</name>
    <dbReference type="NCBI Taxonomy" id="3163298"/>
    <lineage>
        <taxon>Bacteria</taxon>
        <taxon>Pseudomonadati</taxon>
        <taxon>Bacteroidota</taxon>
        <taxon>Flavobacteriia</taxon>
        <taxon>Flavobacteriales</taxon>
        <taxon>Flavobacteriaceae</taxon>
        <taxon>Flavobacterium</taxon>
    </lineage>
</organism>
<dbReference type="SUPFAM" id="SSF161093">
    <property type="entry name" value="MgtE membrane domain-like"/>
    <property type="match status" value="1"/>
</dbReference>
<dbReference type="Pfam" id="PF00571">
    <property type="entry name" value="CBS"/>
    <property type="match status" value="2"/>
</dbReference>
<keyword evidence="3 9" id="KW-0813">Transport</keyword>
<evidence type="ECO:0000313" key="11">
    <source>
        <dbReference type="EMBL" id="MFL9844208.1"/>
    </source>
</evidence>
<evidence type="ECO:0000313" key="12">
    <source>
        <dbReference type="Proteomes" id="UP001629156"/>
    </source>
</evidence>
<dbReference type="Gene3D" id="1.10.357.20">
    <property type="entry name" value="SLC41 divalent cation transporters, integral membrane domain"/>
    <property type="match status" value="1"/>
</dbReference>
<dbReference type="SMART" id="SM00116">
    <property type="entry name" value="CBS"/>
    <property type="match status" value="2"/>
</dbReference>
<dbReference type="Pfam" id="PF03448">
    <property type="entry name" value="MgtE_N"/>
    <property type="match status" value="1"/>
</dbReference>
<dbReference type="RefSeq" id="WP_408084460.1">
    <property type="nucleotide sequence ID" value="NZ_JBELPZ010000005.1"/>
</dbReference>
<dbReference type="SMART" id="SM00924">
    <property type="entry name" value="MgtE_N"/>
    <property type="match status" value="1"/>
</dbReference>
<dbReference type="Proteomes" id="UP001629156">
    <property type="component" value="Unassembled WGS sequence"/>
</dbReference>
<dbReference type="InterPro" id="IPR038076">
    <property type="entry name" value="MgtE_N_sf"/>
</dbReference>
<dbReference type="SUPFAM" id="SSF54631">
    <property type="entry name" value="CBS-domain pair"/>
    <property type="match status" value="1"/>
</dbReference>
<dbReference type="InterPro" id="IPR000644">
    <property type="entry name" value="CBS_dom"/>
</dbReference>
<sequence length="450" mass="50411">MEFKISRELIAQIEQYVEENREQDLKELLRDMHYADIAEIMWELDDADSIYIFHILDSEKTAEILLELHEEVREKILKELSPKEIAEELDELSTDDAADIIAELPEERQEEVISELLDVEHAKDIVDLLRYDEDTAGGLMGKELVKVNENWSVLTCVKEMRVQAENVQRVHSIYVVDDENRLKGRLSLKDLLTTSTKTHIRDVYIPKVDFVRVNTQSVEVARIMQKYDLEAIPVVDELGRLVGRITIDDIVDVIKEEAERDYQMAAGISQDVEADDSILNLTRARLPWLVLALLGGFVSVRLLNGFSNAMNDHKELFFFTPLIAAMAGNVGVQSSAIIVQGLANNSLSGSLWARLVKEVSLSLLNSSILALILIAGSHFILGMGYDVGLTVSVSLITVIIIASLIGTFVPILLNRFKIDPALATGPFITTSNDIFGLLIYFSIAKVILGF</sequence>
<name>A0ABW8YVK8_9FLAO</name>
<dbReference type="PROSITE" id="PS51371">
    <property type="entry name" value="CBS"/>
    <property type="match status" value="2"/>
</dbReference>
<feature type="transmembrane region" description="Helical" evidence="9">
    <location>
        <begin position="425"/>
        <end position="448"/>
    </location>
</feature>
<evidence type="ECO:0000256" key="5">
    <source>
        <dbReference type="ARBA" id="ARBA00022842"/>
    </source>
</evidence>
<dbReference type="InterPro" id="IPR036739">
    <property type="entry name" value="SLC41_membr_dom_sf"/>
</dbReference>
<keyword evidence="8" id="KW-0129">CBS domain</keyword>
<feature type="domain" description="CBS" evidence="10">
    <location>
        <begin position="204"/>
        <end position="260"/>
    </location>
</feature>
<dbReference type="InterPro" id="IPR006669">
    <property type="entry name" value="MgtE_transporter"/>
</dbReference>
<dbReference type="InterPro" id="IPR046342">
    <property type="entry name" value="CBS_dom_sf"/>
</dbReference>
<comment type="subunit">
    <text evidence="9">Homodimer.</text>
</comment>
<keyword evidence="5 9" id="KW-0460">Magnesium</keyword>
<evidence type="ECO:0000259" key="10">
    <source>
        <dbReference type="PROSITE" id="PS51371"/>
    </source>
</evidence>
<dbReference type="EMBL" id="JBELPZ010000005">
    <property type="protein sequence ID" value="MFL9844208.1"/>
    <property type="molecule type" value="Genomic_DNA"/>
</dbReference>
<dbReference type="InterPro" id="IPR006667">
    <property type="entry name" value="SLC41_membr_dom"/>
</dbReference>
<evidence type="ECO:0000256" key="3">
    <source>
        <dbReference type="ARBA" id="ARBA00022448"/>
    </source>
</evidence>
<feature type="transmembrane region" description="Helical" evidence="9">
    <location>
        <begin position="359"/>
        <end position="381"/>
    </location>
</feature>
<evidence type="ECO:0000256" key="2">
    <source>
        <dbReference type="ARBA" id="ARBA00009749"/>
    </source>
</evidence>
<keyword evidence="9" id="KW-0479">Metal-binding</keyword>
<dbReference type="PANTHER" id="PTHR43773">
    <property type="entry name" value="MAGNESIUM TRANSPORTER MGTE"/>
    <property type="match status" value="1"/>
</dbReference>
<evidence type="ECO:0000256" key="9">
    <source>
        <dbReference type="RuleBase" id="RU362011"/>
    </source>
</evidence>
<evidence type="ECO:0000256" key="4">
    <source>
        <dbReference type="ARBA" id="ARBA00022692"/>
    </source>
</evidence>
<accession>A0ABW8YVK8</accession>
<dbReference type="PANTHER" id="PTHR43773:SF1">
    <property type="entry name" value="MAGNESIUM TRANSPORTER MGTE"/>
    <property type="match status" value="1"/>
</dbReference>
<comment type="subcellular location">
    <subcellularLocation>
        <location evidence="9">Cell membrane</location>
        <topology evidence="9">Multi-pass membrane protein</topology>
    </subcellularLocation>
    <subcellularLocation>
        <location evidence="1">Membrane</location>
        <topology evidence="1">Multi-pass membrane protein</topology>
    </subcellularLocation>
</comment>
<keyword evidence="12" id="KW-1185">Reference proteome</keyword>
<evidence type="ECO:0000256" key="1">
    <source>
        <dbReference type="ARBA" id="ARBA00004141"/>
    </source>
</evidence>
<dbReference type="Gene3D" id="1.25.60.10">
    <property type="entry name" value="MgtE N-terminal domain-like"/>
    <property type="match status" value="1"/>
</dbReference>
<protein>
    <recommendedName>
        <fullName evidence="9">Magnesium transporter MgtE</fullName>
    </recommendedName>
</protein>
<comment type="function">
    <text evidence="9">Acts as a magnesium transporter.</text>
</comment>
<dbReference type="CDD" id="cd04606">
    <property type="entry name" value="CBS_pair_Mg_transporter"/>
    <property type="match status" value="1"/>
</dbReference>
<dbReference type="SUPFAM" id="SSF158791">
    <property type="entry name" value="MgtE N-terminal domain-like"/>
    <property type="match status" value="1"/>
</dbReference>
<dbReference type="NCBIfam" id="TIGR00400">
    <property type="entry name" value="mgtE"/>
    <property type="match status" value="1"/>
</dbReference>
<comment type="similarity">
    <text evidence="2 9">Belongs to the SLC41A transporter family.</text>
</comment>
<dbReference type="Pfam" id="PF01769">
    <property type="entry name" value="MgtE"/>
    <property type="match status" value="1"/>
</dbReference>
<reference evidence="11 12" key="1">
    <citation type="submission" date="2024-06" db="EMBL/GenBank/DDBJ databases">
        <authorList>
            <person name="Kaempfer P."/>
            <person name="Viver T."/>
        </authorList>
    </citation>
    <scope>NUCLEOTIDE SEQUENCE [LARGE SCALE GENOMIC DNA]</scope>
    <source>
        <strain evidence="11 12">ST-119</strain>
    </source>
</reference>
<feature type="transmembrane region" description="Helical" evidence="9">
    <location>
        <begin position="286"/>
        <end position="304"/>
    </location>
</feature>
<feature type="domain" description="CBS" evidence="10">
    <location>
        <begin position="140"/>
        <end position="203"/>
    </location>
</feature>
<evidence type="ECO:0000256" key="6">
    <source>
        <dbReference type="ARBA" id="ARBA00022989"/>
    </source>
</evidence>